<dbReference type="AlphaFoldDB" id="A0A3S9SIJ1"/>
<accession>A0A3S9SIJ1</accession>
<dbReference type="InterPro" id="IPR036477">
    <property type="entry name" value="Formyl_transf_N_sf"/>
</dbReference>
<evidence type="ECO:0000313" key="2">
    <source>
        <dbReference type="Proteomes" id="UP000282435"/>
    </source>
</evidence>
<dbReference type="EMBL" id="CP034670">
    <property type="protein sequence ID" value="AZR59264.1"/>
    <property type="molecule type" value="Genomic_DNA"/>
</dbReference>
<evidence type="ECO:0000313" key="1">
    <source>
        <dbReference type="EMBL" id="AZR59264.1"/>
    </source>
</evidence>
<dbReference type="RefSeq" id="WP_126982815.1">
    <property type="nucleotide sequence ID" value="NZ_CP034670.1"/>
</dbReference>
<dbReference type="PANTHER" id="PTHR11138:SF5">
    <property type="entry name" value="METHIONYL-TRNA FORMYLTRANSFERASE, MITOCHONDRIAL"/>
    <property type="match status" value="1"/>
</dbReference>
<dbReference type="GO" id="GO:0004479">
    <property type="term" value="F:methionyl-tRNA formyltransferase activity"/>
    <property type="evidence" value="ECO:0007669"/>
    <property type="project" value="TreeGrafter"/>
</dbReference>
<gene>
    <name evidence="1" type="ORF">ELB75_04025</name>
</gene>
<sequence>MNISVLCDSPNHPILPYLIRWQADRSDHDVHIYNRIDQLPGGDILFLISCNTIAKQETLSLYQYVLVTHASDLPLGRGWSPHVWQLLAGSTDICVSLLEAADKVDSGRIWHKQICRIPRIALFDEINRILFQTEIELMNYAIDNCDNIIPQPQDASITPTYYQKRTPKDSQLDISQSLESLFNQIRVADPHRYPAFFYLDGQKFTLTLSKAEDNTELSC</sequence>
<dbReference type="Gene3D" id="3.40.50.12230">
    <property type="match status" value="1"/>
</dbReference>
<dbReference type="GO" id="GO:0005829">
    <property type="term" value="C:cytosol"/>
    <property type="evidence" value="ECO:0007669"/>
    <property type="project" value="TreeGrafter"/>
</dbReference>
<dbReference type="SUPFAM" id="SSF53328">
    <property type="entry name" value="Formyltransferase"/>
    <property type="match status" value="1"/>
</dbReference>
<dbReference type="OrthoDB" id="9802815at2"/>
<organism evidence="1 2">
    <name type="scientific">Eikenella corrodens</name>
    <dbReference type="NCBI Taxonomy" id="539"/>
    <lineage>
        <taxon>Bacteria</taxon>
        <taxon>Pseudomonadati</taxon>
        <taxon>Pseudomonadota</taxon>
        <taxon>Betaproteobacteria</taxon>
        <taxon>Neisseriales</taxon>
        <taxon>Neisseriaceae</taxon>
        <taxon>Eikenella</taxon>
    </lineage>
</organism>
<dbReference type="InterPro" id="IPR011034">
    <property type="entry name" value="Formyl_transferase-like_C_sf"/>
</dbReference>
<dbReference type="PANTHER" id="PTHR11138">
    <property type="entry name" value="METHIONYL-TRNA FORMYLTRANSFERASE"/>
    <property type="match status" value="1"/>
</dbReference>
<dbReference type="Proteomes" id="UP000282435">
    <property type="component" value="Chromosome"/>
</dbReference>
<protein>
    <submittedName>
        <fullName evidence="1">UDP-glucuronic acid dehydrogenase</fullName>
    </submittedName>
</protein>
<dbReference type="SUPFAM" id="SSF50486">
    <property type="entry name" value="FMT C-terminal domain-like"/>
    <property type="match status" value="1"/>
</dbReference>
<proteinExistence type="predicted"/>
<reference evidence="1 2" key="1">
    <citation type="submission" date="2018-12" db="EMBL/GenBank/DDBJ databases">
        <title>Genome sequencing of Eikenella corrodens KCOM 3110 (= JS217).</title>
        <authorList>
            <person name="Koo J.-K."/>
            <person name="Park S.-N."/>
            <person name="Lim Y.K."/>
        </authorList>
    </citation>
    <scope>NUCLEOTIDE SEQUENCE [LARGE SCALE GENOMIC DNA]</scope>
    <source>
        <strain evidence="1 2">KCOM 3110</strain>
    </source>
</reference>
<name>A0A3S9SIJ1_EIKCO</name>